<dbReference type="InterPro" id="IPR036291">
    <property type="entry name" value="NAD(P)-bd_dom_sf"/>
</dbReference>
<dbReference type="Pfam" id="PF00106">
    <property type="entry name" value="adh_short"/>
    <property type="match status" value="1"/>
</dbReference>
<accession>A0ABM1B988</accession>
<dbReference type="RefSeq" id="XP_013777399.2">
    <property type="nucleotide sequence ID" value="XM_013921945.2"/>
</dbReference>
<dbReference type="Proteomes" id="UP000694941">
    <property type="component" value="Unplaced"/>
</dbReference>
<dbReference type="PANTHER" id="PTHR43157">
    <property type="entry name" value="PHOSPHATIDYLINOSITOL-GLYCAN BIOSYNTHESIS CLASS F PROTEIN-RELATED"/>
    <property type="match status" value="1"/>
</dbReference>
<evidence type="ECO:0000256" key="1">
    <source>
        <dbReference type="ARBA" id="ARBA00023002"/>
    </source>
</evidence>
<dbReference type="PANTHER" id="PTHR43157:SF31">
    <property type="entry name" value="PHOSPHATIDYLINOSITOL-GLYCAN BIOSYNTHESIS CLASS F PROTEIN"/>
    <property type="match status" value="1"/>
</dbReference>
<keyword evidence="2" id="KW-0472">Membrane</keyword>
<keyword evidence="2" id="KW-1133">Transmembrane helix</keyword>
<evidence type="ECO:0000256" key="2">
    <source>
        <dbReference type="SAM" id="Phobius"/>
    </source>
</evidence>
<keyword evidence="1" id="KW-0560">Oxidoreductase</keyword>
<dbReference type="CDD" id="cd05327">
    <property type="entry name" value="retinol-DH_like_SDR_c_like"/>
    <property type="match status" value="1"/>
</dbReference>
<keyword evidence="2" id="KW-0812">Transmembrane</keyword>
<gene>
    <name evidence="4" type="primary">LOC106462064</name>
</gene>
<sequence length="350" mass="38739">MVKFMEFASSNSIFGDVYFGISFVVLGTVLMGSLWYMYRTKSCPKQWRADGKTILITGGNTGIGKWTALELAKRVIARTETVSGEEEGGGKTARRLLIPVIAISVTRGEEAAEFICSKVPCALVTVMKMDLSSLNSVRHFVKEFKAKYDKLDILINNAGVALVPLTRSEDGYELHFAVNHLGHFLLTCLLLDQLKASTEGARIVVVSALAHKFVSINLKEINSEEGYVSWKAYSRSKLANILFARELTKLLKGSNVTVNSLHPGIVETDLLRHLVVYKVFRYCAWPFIKFFLKTPREGAQTSVYVAVSPDLAGVSGKYFSDCDEASVSKEAEDDHLAQALWKMSVEMTGL</sequence>
<keyword evidence="3" id="KW-1185">Reference proteome</keyword>
<evidence type="ECO:0000313" key="3">
    <source>
        <dbReference type="Proteomes" id="UP000694941"/>
    </source>
</evidence>
<protein>
    <submittedName>
        <fullName evidence="4">Retinol dehydrogenase 14-like</fullName>
    </submittedName>
</protein>
<dbReference type="InterPro" id="IPR002347">
    <property type="entry name" value="SDR_fam"/>
</dbReference>
<dbReference type="SUPFAM" id="SSF51735">
    <property type="entry name" value="NAD(P)-binding Rossmann-fold domains"/>
    <property type="match status" value="1"/>
</dbReference>
<dbReference type="PRINTS" id="PR00081">
    <property type="entry name" value="GDHRDH"/>
</dbReference>
<dbReference type="GeneID" id="106462064"/>
<proteinExistence type="predicted"/>
<name>A0ABM1B988_LIMPO</name>
<reference evidence="4" key="1">
    <citation type="submission" date="2025-08" db="UniProtKB">
        <authorList>
            <consortium name="RefSeq"/>
        </authorList>
    </citation>
    <scope>IDENTIFICATION</scope>
    <source>
        <tissue evidence="4">Muscle</tissue>
    </source>
</reference>
<feature type="transmembrane region" description="Helical" evidence="2">
    <location>
        <begin position="17"/>
        <end position="38"/>
    </location>
</feature>
<evidence type="ECO:0000313" key="4">
    <source>
        <dbReference type="RefSeq" id="XP_013777399.2"/>
    </source>
</evidence>
<organism evidence="3 4">
    <name type="scientific">Limulus polyphemus</name>
    <name type="common">Atlantic horseshoe crab</name>
    <dbReference type="NCBI Taxonomy" id="6850"/>
    <lineage>
        <taxon>Eukaryota</taxon>
        <taxon>Metazoa</taxon>
        <taxon>Ecdysozoa</taxon>
        <taxon>Arthropoda</taxon>
        <taxon>Chelicerata</taxon>
        <taxon>Merostomata</taxon>
        <taxon>Xiphosura</taxon>
        <taxon>Limulidae</taxon>
        <taxon>Limulus</taxon>
    </lineage>
</organism>
<dbReference type="Gene3D" id="3.40.50.720">
    <property type="entry name" value="NAD(P)-binding Rossmann-like Domain"/>
    <property type="match status" value="1"/>
</dbReference>